<dbReference type="EMBL" id="JXXN02002466">
    <property type="protein sequence ID" value="THD22884.1"/>
    <property type="molecule type" value="Genomic_DNA"/>
</dbReference>
<dbReference type="Gene3D" id="3.30.230.10">
    <property type="match status" value="1"/>
</dbReference>
<dbReference type="GO" id="GO:0004496">
    <property type="term" value="F:mevalonate kinase activity"/>
    <property type="evidence" value="ECO:0007669"/>
    <property type="project" value="UniProtKB-EC"/>
</dbReference>
<reference evidence="13" key="1">
    <citation type="submission" date="2019-03" db="EMBL/GenBank/DDBJ databases">
        <title>Improved annotation for the trematode Fasciola hepatica.</title>
        <authorList>
            <person name="Choi Y.-J."/>
            <person name="Martin J."/>
            <person name="Mitreva M."/>
        </authorList>
    </citation>
    <scope>NUCLEOTIDE SEQUENCE [LARGE SCALE GENOMIC DNA]</scope>
</reference>
<dbReference type="PANTHER" id="PTHR43290">
    <property type="entry name" value="MEVALONATE KINASE"/>
    <property type="match status" value="1"/>
</dbReference>
<evidence type="ECO:0000256" key="3">
    <source>
        <dbReference type="ARBA" id="ARBA00022679"/>
    </source>
</evidence>
<dbReference type="InterPro" id="IPR014721">
    <property type="entry name" value="Ribsml_uS5_D2-typ_fold_subgr"/>
</dbReference>
<feature type="domain" description="GHMP kinase N-terminal" evidence="11">
    <location>
        <begin position="159"/>
        <end position="238"/>
    </location>
</feature>
<keyword evidence="4 10" id="KW-0547">Nucleotide-binding</keyword>
<evidence type="ECO:0000256" key="6">
    <source>
        <dbReference type="ARBA" id="ARBA00022840"/>
    </source>
</evidence>
<keyword evidence="7" id="KW-0460">Magnesium</keyword>
<keyword evidence="1 10" id="KW-0963">Cytoplasm</keyword>
<organism evidence="13 14">
    <name type="scientific">Fasciola hepatica</name>
    <name type="common">Liver fluke</name>
    <dbReference type="NCBI Taxonomy" id="6192"/>
    <lineage>
        <taxon>Eukaryota</taxon>
        <taxon>Metazoa</taxon>
        <taxon>Spiralia</taxon>
        <taxon>Lophotrochozoa</taxon>
        <taxon>Platyhelminthes</taxon>
        <taxon>Trematoda</taxon>
        <taxon>Digenea</taxon>
        <taxon>Plagiorchiida</taxon>
        <taxon>Echinostomata</taxon>
        <taxon>Echinostomatoidea</taxon>
        <taxon>Fasciolidae</taxon>
        <taxon>Fasciola</taxon>
    </lineage>
</organism>
<evidence type="ECO:0000256" key="5">
    <source>
        <dbReference type="ARBA" id="ARBA00022777"/>
    </source>
</evidence>
<keyword evidence="3 10" id="KW-0808">Transferase</keyword>
<evidence type="ECO:0000313" key="13">
    <source>
        <dbReference type="EMBL" id="THD22884.1"/>
    </source>
</evidence>
<evidence type="ECO:0000259" key="11">
    <source>
        <dbReference type="Pfam" id="PF00288"/>
    </source>
</evidence>
<feature type="domain" description="Galactokinase N-terminal" evidence="12">
    <location>
        <begin position="18"/>
        <end position="52"/>
    </location>
</feature>
<accession>A0A4E0R9G8</accession>
<comment type="catalytic activity">
    <reaction evidence="10">
        <text>(R)-mevalonate + ATP = (R)-5-phosphomevalonate + ADP + H(+)</text>
        <dbReference type="Rhea" id="RHEA:17065"/>
        <dbReference type="ChEBI" id="CHEBI:15378"/>
        <dbReference type="ChEBI" id="CHEBI:30616"/>
        <dbReference type="ChEBI" id="CHEBI:36464"/>
        <dbReference type="ChEBI" id="CHEBI:58146"/>
        <dbReference type="ChEBI" id="CHEBI:456216"/>
        <dbReference type="EC" id="2.7.1.36"/>
    </reaction>
</comment>
<dbReference type="PANTHER" id="PTHR43290:SF2">
    <property type="entry name" value="MEVALONATE KINASE"/>
    <property type="match status" value="1"/>
</dbReference>
<evidence type="ECO:0000259" key="12">
    <source>
        <dbReference type="Pfam" id="PF10509"/>
    </source>
</evidence>
<dbReference type="GO" id="GO:0019287">
    <property type="term" value="P:isopentenyl diphosphate biosynthetic process, mevalonate pathway"/>
    <property type="evidence" value="ECO:0007669"/>
    <property type="project" value="UniProtKB-UniPathway"/>
</dbReference>
<dbReference type="AlphaFoldDB" id="A0A4E0R9G8"/>
<dbReference type="GO" id="GO:0005524">
    <property type="term" value="F:ATP binding"/>
    <property type="evidence" value="ECO:0007669"/>
    <property type="project" value="UniProtKB-KW"/>
</dbReference>
<dbReference type="InterPro" id="IPR020568">
    <property type="entry name" value="Ribosomal_Su5_D2-typ_SF"/>
</dbReference>
<keyword evidence="10" id="KW-0752">Steroid biosynthesis</keyword>
<dbReference type="Pfam" id="PF10509">
    <property type="entry name" value="GalKase_gal_bdg"/>
    <property type="match status" value="1"/>
</dbReference>
<name>A0A4E0R9G8_FASHE</name>
<dbReference type="InterPro" id="IPR019539">
    <property type="entry name" value="GalKase_N"/>
</dbReference>
<dbReference type="PRINTS" id="PR00959">
    <property type="entry name" value="MEVGALKINASE"/>
</dbReference>
<dbReference type="GO" id="GO:0005975">
    <property type="term" value="P:carbohydrate metabolic process"/>
    <property type="evidence" value="ECO:0007669"/>
    <property type="project" value="UniProtKB-ARBA"/>
</dbReference>
<evidence type="ECO:0000256" key="8">
    <source>
        <dbReference type="ARBA" id="ARBA00023098"/>
    </source>
</evidence>
<dbReference type="Pfam" id="PF00288">
    <property type="entry name" value="GHMP_kinases_N"/>
    <property type="match status" value="1"/>
</dbReference>
<evidence type="ECO:0000256" key="4">
    <source>
        <dbReference type="ARBA" id="ARBA00022741"/>
    </source>
</evidence>
<dbReference type="UniPathway" id="UPA00057">
    <property type="reaction ID" value="UER00098"/>
</dbReference>
<keyword evidence="8 10" id="KW-0443">Lipid metabolism</keyword>
<keyword evidence="14" id="KW-1185">Reference proteome</keyword>
<dbReference type="InterPro" id="IPR006204">
    <property type="entry name" value="GHMP_kinase_N_dom"/>
</dbReference>
<dbReference type="Proteomes" id="UP000230066">
    <property type="component" value="Unassembled WGS sequence"/>
</dbReference>
<comment type="subcellular location">
    <subcellularLocation>
        <location evidence="10">Cytoplasm</location>
    </subcellularLocation>
</comment>
<evidence type="ECO:0000256" key="1">
    <source>
        <dbReference type="ARBA" id="ARBA00022490"/>
    </source>
</evidence>
<dbReference type="GO" id="GO:0005829">
    <property type="term" value="C:cytosol"/>
    <property type="evidence" value="ECO:0007669"/>
    <property type="project" value="TreeGrafter"/>
</dbReference>
<proteinExistence type="inferred from homology"/>
<dbReference type="SUPFAM" id="SSF54211">
    <property type="entry name" value="Ribosomal protein S5 domain 2-like"/>
    <property type="match status" value="1"/>
</dbReference>
<protein>
    <recommendedName>
        <fullName evidence="10">Mevalonate kinase</fullName>
        <shortName evidence="10">MK</shortName>
        <ecNumber evidence="10">2.7.1.36</ecNumber>
    </recommendedName>
</protein>
<comment type="caution">
    <text evidence="13">The sequence shown here is derived from an EMBL/GenBank/DDBJ whole genome shotgun (WGS) entry which is preliminary data.</text>
</comment>
<keyword evidence="6 10" id="KW-0067">ATP-binding</keyword>
<evidence type="ECO:0000256" key="9">
    <source>
        <dbReference type="ARBA" id="ARBA00029438"/>
    </source>
</evidence>
<dbReference type="EC" id="2.7.1.36" evidence="10"/>
<dbReference type="GO" id="GO:0016126">
    <property type="term" value="P:sterol biosynthetic process"/>
    <property type="evidence" value="ECO:0007669"/>
    <property type="project" value="UniProtKB-KW"/>
</dbReference>
<gene>
    <name evidence="13" type="ORF">D915_006028</name>
</gene>
<dbReference type="SUPFAM" id="SSF55060">
    <property type="entry name" value="GHMP Kinase, C-terminal domain"/>
    <property type="match status" value="1"/>
</dbReference>
<comment type="pathway">
    <text evidence="9 10">Isoprenoid biosynthesis; isopentenyl diphosphate biosynthesis via mevalonate pathway; isopentenyl diphosphate from (R)-mevalonate: step 1/3.</text>
</comment>
<evidence type="ECO:0000256" key="2">
    <source>
        <dbReference type="ARBA" id="ARBA00022516"/>
    </source>
</evidence>
<keyword evidence="10" id="KW-0756">Sterol biosynthesis</keyword>
<dbReference type="NCBIfam" id="TIGR00549">
    <property type="entry name" value="mevalon_kin"/>
    <property type="match status" value="1"/>
</dbReference>
<evidence type="ECO:0000313" key="14">
    <source>
        <dbReference type="Proteomes" id="UP000230066"/>
    </source>
</evidence>
<comment type="similarity">
    <text evidence="10">Belongs to the GHMP kinase family. Mevalonate kinase subfamily.</text>
</comment>
<keyword evidence="10" id="KW-0753">Steroid metabolism</keyword>
<sequence length="411" mass="44969">MLNRESPHNGTVKTSDFPFSVSAPGKVILFGEHAVVYGYPAIAAAIDLRCYFDCRFVRRTTEDNREHPRVNFVFRDVESFCYELAIPGIDMFTNATCDQLRDKSLQFSSDLNEEITHVSNAAILRQSVSVLNYLLLRSLQQHQSSGLNYGPYLDDPELQITVVVHSEIQIGAGLGSSAAFSVAAATFFELLVGNLPMKLPFTLSTDQCDRIRQLAHEAEVIVHGNPSGIDTTISVQGGAIWFKRNADGSPSIEPLSTFPTSHFYLLIVDSQLNRSTKEAVRMVAQSRNRDPAKTERIFESIGKITEEAHHELVGLTDLTNMDVIANLIDRNQEALRALGVSSATLDRIADLLCIFGLSSKLTGAGIGGCVIGASRSMDLTALQRAADYMCNIGFPAKLVNAFSKGVFISSN</sequence>
<dbReference type="InterPro" id="IPR006205">
    <property type="entry name" value="Mev_gal_kin"/>
</dbReference>
<dbReference type="Gene3D" id="3.30.70.890">
    <property type="entry name" value="GHMP kinase, C-terminal domain"/>
    <property type="match status" value="1"/>
</dbReference>
<dbReference type="InterPro" id="IPR036554">
    <property type="entry name" value="GHMP_kinase_C_sf"/>
</dbReference>
<keyword evidence="10" id="KW-1207">Sterol metabolism</keyword>
<keyword evidence="5 10" id="KW-0418">Kinase</keyword>
<keyword evidence="2 10" id="KW-0444">Lipid biosynthesis</keyword>
<evidence type="ECO:0000256" key="10">
    <source>
        <dbReference type="RuleBase" id="RU363087"/>
    </source>
</evidence>
<evidence type="ECO:0000256" key="7">
    <source>
        <dbReference type="ARBA" id="ARBA00022842"/>
    </source>
</evidence>